<evidence type="ECO:0000313" key="3">
    <source>
        <dbReference type="Proteomes" id="UP001215461"/>
    </source>
</evidence>
<feature type="compositionally biased region" description="Polar residues" evidence="1">
    <location>
        <begin position="52"/>
        <end position="64"/>
    </location>
</feature>
<feature type="compositionally biased region" description="Basic and acidic residues" evidence="1">
    <location>
        <begin position="1"/>
        <end position="10"/>
    </location>
</feature>
<protein>
    <submittedName>
        <fullName evidence="2">Uncharacterized protein</fullName>
    </submittedName>
</protein>
<reference evidence="2 3" key="1">
    <citation type="submission" date="2020-03" db="EMBL/GenBank/DDBJ databases">
        <title>Comparative genomics of Weissella paramesenteroides.</title>
        <authorList>
            <person name="Kant R."/>
            <person name="Takala T."/>
            <person name="Saris P."/>
        </authorList>
    </citation>
    <scope>NUCLEOTIDE SEQUENCE [LARGE SCALE GENOMIC DNA]</scope>
    <source>
        <strain evidence="2 3">SJ27-4</strain>
    </source>
</reference>
<dbReference type="Proteomes" id="UP001215461">
    <property type="component" value="Unassembled WGS sequence"/>
</dbReference>
<gene>
    <name evidence="2" type="ORF">G9403_04295</name>
</gene>
<feature type="region of interest" description="Disordered" evidence="1">
    <location>
        <begin position="44"/>
        <end position="64"/>
    </location>
</feature>
<dbReference type="EMBL" id="JAANXN010000004">
    <property type="protein sequence ID" value="MDF8370881.1"/>
    <property type="molecule type" value="Genomic_DNA"/>
</dbReference>
<name>A0ABD4XI80_WEIPA</name>
<sequence>MLVTQADRKTRLLKAHKAASKRTQDVMDVSKHIFFQTSSNEIKTVTPERGKTSVQTNESQMNLT</sequence>
<proteinExistence type="predicted"/>
<comment type="caution">
    <text evidence="2">The sequence shown here is derived from an EMBL/GenBank/DDBJ whole genome shotgun (WGS) entry which is preliminary data.</text>
</comment>
<feature type="compositionally biased region" description="Basic residues" evidence="1">
    <location>
        <begin position="11"/>
        <end position="20"/>
    </location>
</feature>
<organism evidence="2 3">
    <name type="scientific">Weissella paramesenteroides</name>
    <name type="common">Leuconostoc paramesenteroides</name>
    <dbReference type="NCBI Taxonomy" id="1249"/>
    <lineage>
        <taxon>Bacteria</taxon>
        <taxon>Bacillati</taxon>
        <taxon>Bacillota</taxon>
        <taxon>Bacilli</taxon>
        <taxon>Lactobacillales</taxon>
        <taxon>Lactobacillaceae</taxon>
        <taxon>Weissella</taxon>
    </lineage>
</organism>
<evidence type="ECO:0000256" key="1">
    <source>
        <dbReference type="SAM" id="MobiDB-lite"/>
    </source>
</evidence>
<evidence type="ECO:0000313" key="2">
    <source>
        <dbReference type="EMBL" id="MDF8370881.1"/>
    </source>
</evidence>
<accession>A0ABD4XI80</accession>
<feature type="region of interest" description="Disordered" evidence="1">
    <location>
        <begin position="1"/>
        <end position="23"/>
    </location>
</feature>
<dbReference type="AlphaFoldDB" id="A0ABD4XI80"/>